<keyword evidence="6" id="KW-0503">Monooxygenase</keyword>
<feature type="signal peptide" evidence="9">
    <location>
        <begin position="1"/>
        <end position="22"/>
    </location>
</feature>
<reference evidence="10 11" key="1">
    <citation type="journal article" date="2020" name="IScience">
        <title>Genome Sequencing of the Endangered Kingdonia uniflora (Circaeasteraceae, Ranunculales) Reveals Potential Mechanisms of Evolutionary Specialization.</title>
        <authorList>
            <person name="Sun Y."/>
            <person name="Deng T."/>
            <person name="Zhang A."/>
            <person name="Moore M.J."/>
            <person name="Landis J.B."/>
            <person name="Lin N."/>
            <person name="Zhang H."/>
            <person name="Zhang X."/>
            <person name="Huang J."/>
            <person name="Zhang X."/>
            <person name="Sun H."/>
            <person name="Wang H."/>
        </authorList>
    </citation>
    <scope>NUCLEOTIDE SEQUENCE [LARGE SCALE GENOMIC DNA]</scope>
    <source>
        <strain evidence="10">TB1705</strain>
        <tissue evidence="10">Leaf</tissue>
    </source>
</reference>
<dbReference type="InterPro" id="IPR036396">
    <property type="entry name" value="Cyt_P450_sf"/>
</dbReference>
<dbReference type="Proteomes" id="UP000541444">
    <property type="component" value="Unassembled WGS sequence"/>
</dbReference>
<keyword evidence="8" id="KW-0175">Coiled coil</keyword>
<dbReference type="SUPFAM" id="SSF48264">
    <property type="entry name" value="Cytochrome P450"/>
    <property type="match status" value="1"/>
</dbReference>
<evidence type="ECO:0008006" key="12">
    <source>
        <dbReference type="Google" id="ProtNLM"/>
    </source>
</evidence>
<dbReference type="GO" id="GO:0016705">
    <property type="term" value="F:oxidoreductase activity, acting on paired donors, with incorporation or reduction of molecular oxygen"/>
    <property type="evidence" value="ECO:0007669"/>
    <property type="project" value="InterPro"/>
</dbReference>
<dbReference type="PRINTS" id="PR00463">
    <property type="entry name" value="EP450I"/>
</dbReference>
<keyword evidence="9" id="KW-0732">Signal</keyword>
<keyword evidence="2 7" id="KW-0349">Heme</keyword>
<feature type="coiled-coil region" evidence="8">
    <location>
        <begin position="232"/>
        <end position="259"/>
    </location>
</feature>
<keyword evidence="11" id="KW-1185">Reference proteome</keyword>
<dbReference type="GO" id="GO:0020037">
    <property type="term" value="F:heme binding"/>
    <property type="evidence" value="ECO:0007669"/>
    <property type="project" value="InterPro"/>
</dbReference>
<dbReference type="CDD" id="cd20653">
    <property type="entry name" value="CYP81"/>
    <property type="match status" value="1"/>
</dbReference>
<feature type="binding site" description="axial binding residue" evidence="7">
    <location>
        <position position="442"/>
    </location>
    <ligand>
        <name>heme</name>
        <dbReference type="ChEBI" id="CHEBI:30413"/>
    </ligand>
    <ligandPart>
        <name>Fe</name>
        <dbReference type="ChEBI" id="CHEBI:18248"/>
    </ligandPart>
</feature>
<proteinExistence type="inferred from homology"/>
<dbReference type="PANTHER" id="PTHR47947:SF13">
    <property type="entry name" value="CYTOCHROME P450, FAMILY 81, SUBFAMILY K, POLYPEPTIDE 1-RELATED"/>
    <property type="match status" value="1"/>
</dbReference>
<dbReference type="EMBL" id="JACGCM010000119">
    <property type="protein sequence ID" value="KAF6176231.1"/>
    <property type="molecule type" value="Genomic_DNA"/>
</dbReference>
<evidence type="ECO:0000256" key="2">
    <source>
        <dbReference type="ARBA" id="ARBA00022617"/>
    </source>
</evidence>
<dbReference type="PANTHER" id="PTHR47947">
    <property type="entry name" value="CYTOCHROME P450 82C3-RELATED"/>
    <property type="match status" value="1"/>
</dbReference>
<dbReference type="PRINTS" id="PR00385">
    <property type="entry name" value="P450"/>
</dbReference>
<keyword evidence="4" id="KW-0560">Oxidoreductase</keyword>
<evidence type="ECO:0000256" key="1">
    <source>
        <dbReference type="ARBA" id="ARBA00010617"/>
    </source>
</evidence>
<keyword evidence="5 7" id="KW-0408">Iron</keyword>
<dbReference type="FunFam" id="1.10.630.10:FF:000081">
    <property type="entry name" value="Cytochrome P450 CYP81N5"/>
    <property type="match status" value="1"/>
</dbReference>
<dbReference type="InterPro" id="IPR001128">
    <property type="entry name" value="Cyt_P450"/>
</dbReference>
<evidence type="ECO:0000313" key="11">
    <source>
        <dbReference type="Proteomes" id="UP000541444"/>
    </source>
</evidence>
<evidence type="ECO:0000313" key="10">
    <source>
        <dbReference type="EMBL" id="KAF6176231.1"/>
    </source>
</evidence>
<comment type="cofactor">
    <cofactor evidence="7">
        <name>heme</name>
        <dbReference type="ChEBI" id="CHEBI:30413"/>
    </cofactor>
</comment>
<dbReference type="GO" id="GO:0005506">
    <property type="term" value="F:iron ion binding"/>
    <property type="evidence" value="ECO:0007669"/>
    <property type="project" value="InterPro"/>
</dbReference>
<comment type="similarity">
    <text evidence="1">Belongs to the cytochrome P450 family.</text>
</comment>
<evidence type="ECO:0000256" key="6">
    <source>
        <dbReference type="ARBA" id="ARBA00023033"/>
    </source>
</evidence>
<dbReference type="AlphaFoldDB" id="A0A7J7P9X2"/>
<dbReference type="GO" id="GO:0004497">
    <property type="term" value="F:monooxygenase activity"/>
    <property type="evidence" value="ECO:0007669"/>
    <property type="project" value="UniProtKB-KW"/>
</dbReference>
<dbReference type="InterPro" id="IPR002401">
    <property type="entry name" value="Cyt_P450_E_grp-I"/>
</dbReference>
<dbReference type="InterPro" id="IPR050651">
    <property type="entry name" value="Plant_Cytochrome_P450_Monoox"/>
</dbReference>
<protein>
    <recommendedName>
        <fullName evidence="12">Cytochrome P450</fullName>
    </recommendedName>
</protein>
<evidence type="ECO:0000256" key="3">
    <source>
        <dbReference type="ARBA" id="ARBA00022723"/>
    </source>
</evidence>
<comment type="caution">
    <text evidence="10">The sequence shown here is derived from an EMBL/GenBank/DDBJ whole genome shotgun (WGS) entry which is preliminary data.</text>
</comment>
<evidence type="ECO:0000256" key="7">
    <source>
        <dbReference type="PIRSR" id="PIRSR602401-1"/>
    </source>
</evidence>
<evidence type="ECO:0000256" key="4">
    <source>
        <dbReference type="ARBA" id="ARBA00023002"/>
    </source>
</evidence>
<dbReference type="Gene3D" id="1.10.630.10">
    <property type="entry name" value="Cytochrome P450"/>
    <property type="match status" value="1"/>
</dbReference>
<keyword evidence="3 7" id="KW-0479">Metal-binding</keyword>
<dbReference type="OrthoDB" id="2789670at2759"/>
<sequence length="506" mass="57491">MELLYYAFLSVFTLLIAKLCFQLNHNKKNLPPTPLALPIVGHLHLLKKPLYKSLQTLTEKYGPIMFLKFGPRPVLVVSSTSAIKECFTKNDIVFANRVRSVSGDHLSYNYSVLAWVPYGHKWRNLRRITAIEAFSTNSLQRSACIRNEEVQFLIRGLFEATNGGSQKVDLKITLTELTFNVIMRGIAGKRCFESGMDKEEKKHVLKYFKENFVPVMAMELGDFFPALRGVCFRSVDNRMEKLRKEREIFNQDLIEERRRKIDSSPTSMKNKKGMIDDLLLLQKAYSEQYSDNTINGLITTMLTAGTDTTALTMEWAMALLVNNPEVLHKAHSEIERNIQQGRLLDESNLPKLPYLNCIINETLRLYPVVPLLIPHFSSEECTVGGYNVPSGTKLIANAWAIHRDPKVWVEPSRFMPERFEGGETEKVNGYKFIPFGLARRSCPGSGLAMRMMGLALGTLIQCFELKRIGEEQVDMRKGSGITLPKTKPLVVMCESRPNMIGILSQL</sequence>
<evidence type="ECO:0000256" key="5">
    <source>
        <dbReference type="ARBA" id="ARBA00023004"/>
    </source>
</evidence>
<evidence type="ECO:0000256" key="8">
    <source>
        <dbReference type="SAM" id="Coils"/>
    </source>
</evidence>
<evidence type="ECO:0000256" key="9">
    <source>
        <dbReference type="SAM" id="SignalP"/>
    </source>
</evidence>
<accession>A0A7J7P9X2</accession>
<organism evidence="10 11">
    <name type="scientific">Kingdonia uniflora</name>
    <dbReference type="NCBI Taxonomy" id="39325"/>
    <lineage>
        <taxon>Eukaryota</taxon>
        <taxon>Viridiplantae</taxon>
        <taxon>Streptophyta</taxon>
        <taxon>Embryophyta</taxon>
        <taxon>Tracheophyta</taxon>
        <taxon>Spermatophyta</taxon>
        <taxon>Magnoliopsida</taxon>
        <taxon>Ranunculales</taxon>
        <taxon>Circaeasteraceae</taxon>
        <taxon>Kingdonia</taxon>
    </lineage>
</organism>
<gene>
    <name evidence="10" type="ORF">GIB67_023522</name>
</gene>
<dbReference type="GO" id="GO:0044550">
    <property type="term" value="P:secondary metabolite biosynthetic process"/>
    <property type="evidence" value="ECO:0007669"/>
    <property type="project" value="UniProtKB-ARBA"/>
</dbReference>
<dbReference type="Pfam" id="PF00067">
    <property type="entry name" value="p450"/>
    <property type="match status" value="1"/>
</dbReference>
<feature type="chain" id="PRO_5029911602" description="Cytochrome P450" evidence="9">
    <location>
        <begin position="23"/>
        <end position="506"/>
    </location>
</feature>
<name>A0A7J7P9X2_9MAGN</name>